<keyword evidence="5" id="KW-0067">ATP-binding</keyword>
<evidence type="ECO:0000256" key="1">
    <source>
        <dbReference type="ARBA" id="ARBA00022527"/>
    </source>
</evidence>
<dbReference type="Proteomes" id="UP000762676">
    <property type="component" value="Unassembled WGS sequence"/>
</dbReference>
<dbReference type="CDD" id="cd04515">
    <property type="entry name" value="Alpha_kinase"/>
    <property type="match status" value="1"/>
</dbReference>
<dbReference type="SUPFAM" id="SSF56112">
    <property type="entry name" value="Protein kinase-like (PK-like)"/>
    <property type="match status" value="1"/>
</dbReference>
<organism evidence="7 8">
    <name type="scientific">Elysia marginata</name>
    <dbReference type="NCBI Taxonomy" id="1093978"/>
    <lineage>
        <taxon>Eukaryota</taxon>
        <taxon>Metazoa</taxon>
        <taxon>Spiralia</taxon>
        <taxon>Lophotrochozoa</taxon>
        <taxon>Mollusca</taxon>
        <taxon>Gastropoda</taxon>
        <taxon>Heterobranchia</taxon>
        <taxon>Euthyneura</taxon>
        <taxon>Panpulmonata</taxon>
        <taxon>Sacoglossa</taxon>
        <taxon>Placobranchoidea</taxon>
        <taxon>Plakobranchidae</taxon>
        <taxon>Elysia</taxon>
    </lineage>
</organism>
<evidence type="ECO:0000313" key="8">
    <source>
        <dbReference type="Proteomes" id="UP000762676"/>
    </source>
</evidence>
<feature type="domain" description="Alpha-type protein kinase" evidence="6">
    <location>
        <begin position="1"/>
        <end position="276"/>
    </location>
</feature>
<evidence type="ECO:0000256" key="4">
    <source>
        <dbReference type="ARBA" id="ARBA00022777"/>
    </source>
</evidence>
<dbReference type="GO" id="GO:0005524">
    <property type="term" value="F:ATP binding"/>
    <property type="evidence" value="ECO:0007669"/>
    <property type="project" value="UniProtKB-KW"/>
</dbReference>
<dbReference type="AlphaFoldDB" id="A0AAV4FQG3"/>
<dbReference type="InterPro" id="IPR051852">
    <property type="entry name" value="Alpha-type_PK"/>
</dbReference>
<sequence>MRVFCLERDNVTQLCDPDSDGDVYTSSFELFPFHEGATYSLYMGVYNGSGPYTGQFSAVRSLLDIAAEPAHWQWWLKGAREAQRLAQEFNKELSYPAVFFNVPVLTRMESVSDFNAFFRCFRPHDKRLKQGEYVTLEPYLEGNFRQFDQSATNHLNLGWPSAQPGEPDIIQPVPASSVKIYATKHKNIHSTSSVAHAFSHFTWHMTRSHIVCGLQGVLNGLTYTLTNPQIHSVNSRFGASDGSIQAIADFFRTHRCNNICRGWDKYIPERNSMPQVNFLKDPKISCCQHTQPLWQINCLHNNSFQYLTKCEIVPSAPQNYDVKVTNTFV</sequence>
<dbReference type="SMART" id="SM00811">
    <property type="entry name" value="Alpha_kinase"/>
    <property type="match status" value="1"/>
</dbReference>
<evidence type="ECO:0000256" key="3">
    <source>
        <dbReference type="ARBA" id="ARBA00022741"/>
    </source>
</evidence>
<reference evidence="7 8" key="1">
    <citation type="journal article" date="2021" name="Elife">
        <title>Chloroplast acquisition without the gene transfer in kleptoplastic sea slugs, Plakobranchus ocellatus.</title>
        <authorList>
            <person name="Maeda T."/>
            <person name="Takahashi S."/>
            <person name="Yoshida T."/>
            <person name="Shimamura S."/>
            <person name="Takaki Y."/>
            <person name="Nagai Y."/>
            <person name="Toyoda A."/>
            <person name="Suzuki Y."/>
            <person name="Arimoto A."/>
            <person name="Ishii H."/>
            <person name="Satoh N."/>
            <person name="Nishiyama T."/>
            <person name="Hasebe M."/>
            <person name="Maruyama T."/>
            <person name="Minagawa J."/>
            <person name="Obokata J."/>
            <person name="Shigenobu S."/>
        </authorList>
    </citation>
    <scope>NUCLEOTIDE SEQUENCE [LARGE SCALE GENOMIC DNA]</scope>
</reference>
<dbReference type="PANTHER" id="PTHR45992:SF11">
    <property type="entry name" value="ALPHA-TYPE PROTEIN KINASE DOMAIN-CONTAINING PROTEIN"/>
    <property type="match status" value="1"/>
</dbReference>
<evidence type="ECO:0000313" key="7">
    <source>
        <dbReference type="EMBL" id="GFR74601.1"/>
    </source>
</evidence>
<evidence type="ECO:0000256" key="2">
    <source>
        <dbReference type="ARBA" id="ARBA00022679"/>
    </source>
</evidence>
<evidence type="ECO:0000256" key="5">
    <source>
        <dbReference type="ARBA" id="ARBA00022840"/>
    </source>
</evidence>
<keyword evidence="3" id="KW-0547">Nucleotide-binding</keyword>
<keyword evidence="1" id="KW-0723">Serine/threonine-protein kinase</keyword>
<protein>
    <submittedName>
        <fullName evidence="7">Alpha-protein kinase vwkA</fullName>
    </submittedName>
</protein>
<dbReference type="EMBL" id="BMAT01011533">
    <property type="protein sequence ID" value="GFR74601.1"/>
    <property type="molecule type" value="Genomic_DNA"/>
</dbReference>
<dbReference type="InterPro" id="IPR004166">
    <property type="entry name" value="a-kinase_dom"/>
</dbReference>
<dbReference type="Gene3D" id="3.20.200.10">
    <property type="entry name" value="MHCK/EF2 kinase"/>
    <property type="match status" value="1"/>
</dbReference>
<keyword evidence="4 7" id="KW-0418">Kinase</keyword>
<accession>A0AAV4FQG3</accession>
<proteinExistence type="predicted"/>
<name>A0AAV4FQG3_9GAST</name>
<keyword evidence="2" id="KW-0808">Transferase</keyword>
<dbReference type="InterPro" id="IPR011009">
    <property type="entry name" value="Kinase-like_dom_sf"/>
</dbReference>
<dbReference type="PANTHER" id="PTHR45992">
    <property type="entry name" value="EUKARYOTIC ELONGATION FACTOR 2 KINASE-RELATED"/>
    <property type="match status" value="1"/>
</dbReference>
<dbReference type="Pfam" id="PF02816">
    <property type="entry name" value="Alpha_kinase"/>
    <property type="match status" value="1"/>
</dbReference>
<evidence type="ECO:0000259" key="6">
    <source>
        <dbReference type="PROSITE" id="PS51158"/>
    </source>
</evidence>
<gene>
    <name evidence="7" type="ORF">ElyMa_005758100</name>
</gene>
<dbReference type="GO" id="GO:0004674">
    <property type="term" value="F:protein serine/threonine kinase activity"/>
    <property type="evidence" value="ECO:0007669"/>
    <property type="project" value="UniProtKB-KW"/>
</dbReference>
<dbReference type="PROSITE" id="PS51158">
    <property type="entry name" value="ALPHA_KINASE"/>
    <property type="match status" value="1"/>
</dbReference>
<comment type="caution">
    <text evidence="7">The sequence shown here is derived from an EMBL/GenBank/DDBJ whole genome shotgun (WGS) entry which is preliminary data.</text>
</comment>
<keyword evidence="8" id="KW-1185">Reference proteome</keyword>